<dbReference type="Pfam" id="PF05922">
    <property type="entry name" value="Inhibitor_I9"/>
    <property type="match status" value="1"/>
</dbReference>
<comment type="caution">
    <text evidence="2">The sequence shown here is derived from an EMBL/GenBank/DDBJ whole genome shotgun (WGS) entry which is preliminary data.</text>
</comment>
<name>S4N6H9_9PORP</name>
<evidence type="ECO:0000259" key="1">
    <source>
        <dbReference type="Pfam" id="PF05922"/>
    </source>
</evidence>
<proteinExistence type="predicted"/>
<organism evidence="2 3">
    <name type="scientific">Porphyromonas crevioricanis JCM 15906</name>
    <dbReference type="NCBI Taxonomy" id="1305617"/>
    <lineage>
        <taxon>Bacteria</taxon>
        <taxon>Pseudomonadati</taxon>
        <taxon>Bacteroidota</taxon>
        <taxon>Bacteroidia</taxon>
        <taxon>Bacteroidales</taxon>
        <taxon>Porphyromonadaceae</taxon>
        <taxon>Porphyromonas</taxon>
    </lineage>
</organism>
<reference evidence="3" key="1">
    <citation type="journal article" date="2013" name="Genome">
        <title>Draft Genome Sequences of Porphyromonas crevioricanis JCM 15906T and Porphyromonas cansulci JCM 13913T Isolated from a Canine Oral Cavity.</title>
        <authorList>
            <person name="Sakamoto M."/>
            <person name="Tanaka N."/>
            <person name="Shiwa Y."/>
            <person name="Yoshikawa H."/>
            <person name="Ohkuma M."/>
        </authorList>
    </citation>
    <scope>NUCLEOTIDE SEQUENCE [LARGE SCALE GENOMIC DNA]</scope>
    <source>
        <strain evidence="3">JCM 15906</strain>
    </source>
</reference>
<dbReference type="AlphaFoldDB" id="S4N6H9"/>
<evidence type="ECO:0000313" key="2">
    <source>
        <dbReference type="EMBL" id="GAD04323.1"/>
    </source>
</evidence>
<dbReference type="InterPro" id="IPR010259">
    <property type="entry name" value="S8pro/Inhibitor_I9"/>
</dbReference>
<reference evidence="2 3" key="2">
    <citation type="journal article" date="2013" name="Genome Announc.">
        <title>Draft Genome Sequences of Porphyromonas crevioricanis JCM 15906T and Porphyromonas cansulci JCM 13913T Isolated from a Canine Oral Cavity.</title>
        <authorList>
            <person name="Sakamoto M."/>
            <person name="Tanaka N."/>
            <person name="Shiwa Y."/>
            <person name="Yoshikawa H."/>
            <person name="Ohkuma M."/>
        </authorList>
    </citation>
    <scope>NUCLEOTIDE SEQUENCE [LARGE SCALE GENOMIC DNA]</scope>
    <source>
        <strain evidence="2 3">JCM 15906</strain>
    </source>
</reference>
<accession>S4N6H9</accession>
<feature type="domain" description="Inhibitor I9" evidence="1">
    <location>
        <begin position="33"/>
        <end position="84"/>
    </location>
</feature>
<dbReference type="InterPro" id="IPR037045">
    <property type="entry name" value="S8pro/Inhibitor_I9_sf"/>
</dbReference>
<sequence length="85" mass="9568">MIKYNTTMAKIHPQLEQLLQTNEAKPMSVLLVMKEDSEVSSLGLQSYKTLTPNVISAILSPQEIRELSKKPEILAIEEDSEVEIL</sequence>
<evidence type="ECO:0000313" key="3">
    <source>
        <dbReference type="Proteomes" id="UP000018031"/>
    </source>
</evidence>
<dbReference type="Gene3D" id="3.30.70.80">
    <property type="entry name" value="Peptidase S8 propeptide/proteinase inhibitor I9"/>
    <property type="match status" value="1"/>
</dbReference>
<dbReference type="EMBL" id="BAOU01000001">
    <property type="protein sequence ID" value="GAD04323.1"/>
    <property type="molecule type" value="Genomic_DNA"/>
</dbReference>
<gene>
    <name evidence="2" type="ORF">PORCRE_5</name>
</gene>
<dbReference type="Proteomes" id="UP000018031">
    <property type="component" value="Unassembled WGS sequence"/>
</dbReference>
<protein>
    <recommendedName>
        <fullName evidence="1">Inhibitor I9 domain-containing protein</fullName>
    </recommendedName>
</protein>